<sequence>MSNHNIFTKIRNNLVVIGFLATMGITGYGSIKLGLYVKRIMSSHEKNLSVEMEDYLYNKELEEKRKATNT</sequence>
<dbReference type="Proteomes" id="UP000035682">
    <property type="component" value="Unplaced"/>
</dbReference>
<dbReference type="CTD" id="36380966"/>
<dbReference type="GeneID" id="36380966"/>
<dbReference type="EMBL" id="LN609529">
    <property type="protein sequence ID" value="CEF68596.1"/>
    <property type="molecule type" value="Genomic_DNA"/>
</dbReference>
<name>A0A090LFM9_STRRB</name>
<evidence type="ECO:0000256" key="1">
    <source>
        <dbReference type="SAM" id="Phobius"/>
    </source>
</evidence>
<keyword evidence="1" id="KW-1133">Transmembrane helix</keyword>
<dbReference type="AlphaFoldDB" id="A0A090LFM9"/>
<keyword evidence="3" id="KW-1185">Reference proteome</keyword>
<evidence type="ECO:0000313" key="2">
    <source>
        <dbReference type="EMBL" id="CEF68596.1"/>
    </source>
</evidence>
<reference evidence="4" key="2">
    <citation type="submission" date="2020-12" db="UniProtKB">
        <authorList>
            <consortium name="WormBaseParasite"/>
        </authorList>
    </citation>
    <scope>IDENTIFICATION</scope>
</reference>
<dbReference type="RefSeq" id="XP_024507796.1">
    <property type="nucleotide sequence ID" value="XM_024654423.1"/>
</dbReference>
<reference evidence="2 3" key="1">
    <citation type="submission" date="2014-09" db="EMBL/GenBank/DDBJ databases">
        <authorList>
            <person name="Martin A.A."/>
        </authorList>
    </citation>
    <scope>NUCLEOTIDE SEQUENCE</scope>
    <source>
        <strain evidence="3">ED321</strain>
        <strain evidence="2">ED321 Heterogonic</strain>
    </source>
</reference>
<dbReference type="WBParaSite" id="SRAE_2000325200.1">
    <property type="protein sequence ID" value="SRAE_2000325200.1"/>
    <property type="gene ID" value="WBGene00263473"/>
</dbReference>
<evidence type="ECO:0000313" key="4">
    <source>
        <dbReference type="WBParaSite" id="SRAE_2000325200.1"/>
    </source>
</evidence>
<proteinExistence type="predicted"/>
<gene>
    <name evidence="2 4 5" type="ORF">SRAE_2000325200</name>
</gene>
<feature type="transmembrane region" description="Helical" evidence="1">
    <location>
        <begin position="14"/>
        <end position="37"/>
    </location>
</feature>
<evidence type="ECO:0000313" key="3">
    <source>
        <dbReference type="Proteomes" id="UP000035682"/>
    </source>
</evidence>
<evidence type="ECO:0000313" key="5">
    <source>
        <dbReference type="WormBase" id="SRAE_2000325200"/>
    </source>
</evidence>
<organism evidence="2">
    <name type="scientific">Strongyloides ratti</name>
    <name type="common">Parasitic roundworm</name>
    <dbReference type="NCBI Taxonomy" id="34506"/>
    <lineage>
        <taxon>Eukaryota</taxon>
        <taxon>Metazoa</taxon>
        <taxon>Ecdysozoa</taxon>
        <taxon>Nematoda</taxon>
        <taxon>Chromadorea</taxon>
        <taxon>Rhabditida</taxon>
        <taxon>Tylenchina</taxon>
        <taxon>Panagrolaimomorpha</taxon>
        <taxon>Strongyloidoidea</taxon>
        <taxon>Strongyloididae</taxon>
        <taxon>Strongyloides</taxon>
    </lineage>
</organism>
<dbReference type="WormBase" id="SRAE_2000325200">
    <property type="protein sequence ID" value="SRP03985"/>
    <property type="gene ID" value="WBGene00263473"/>
</dbReference>
<keyword evidence="1" id="KW-0472">Membrane</keyword>
<dbReference type="OrthoDB" id="5779631at2759"/>
<protein>
    <submittedName>
        <fullName evidence="4">Cytochrome c oxidase assembly protein COX16 homolog, mitochondrial</fullName>
    </submittedName>
</protein>
<accession>A0A090LFM9</accession>
<keyword evidence="1" id="KW-0812">Transmembrane</keyword>